<reference evidence="1 2" key="1">
    <citation type="submission" date="2017-11" db="EMBL/GenBank/DDBJ databases">
        <title>Infants hospitalized years apart are colonized by the same room-sourced microbial strains.</title>
        <authorList>
            <person name="Brooks B."/>
            <person name="Olm M.R."/>
            <person name="Firek B.A."/>
            <person name="Baker R."/>
            <person name="Thomas B.C."/>
            <person name="Morowitz M.J."/>
            <person name="Banfield J.F."/>
        </authorList>
    </citation>
    <scope>NUCLEOTIDE SEQUENCE [LARGE SCALE GENOMIC DNA]</scope>
    <source>
        <strain evidence="1">S2_003_000_R3_20</strain>
    </source>
</reference>
<dbReference type="EMBL" id="QFQJ01000056">
    <property type="protein sequence ID" value="PZQ88476.1"/>
    <property type="molecule type" value="Genomic_DNA"/>
</dbReference>
<accession>A0A2W5RFE8</accession>
<organism evidence="1 2">
    <name type="scientific">Acinetobacter johnsonii</name>
    <dbReference type="NCBI Taxonomy" id="40214"/>
    <lineage>
        <taxon>Bacteria</taxon>
        <taxon>Pseudomonadati</taxon>
        <taxon>Pseudomonadota</taxon>
        <taxon>Gammaproteobacteria</taxon>
        <taxon>Moraxellales</taxon>
        <taxon>Moraxellaceae</taxon>
        <taxon>Acinetobacter</taxon>
    </lineage>
</organism>
<evidence type="ECO:0000313" key="1">
    <source>
        <dbReference type="EMBL" id="PZQ88476.1"/>
    </source>
</evidence>
<evidence type="ECO:0000313" key="2">
    <source>
        <dbReference type="Proteomes" id="UP000249282"/>
    </source>
</evidence>
<name>A0A2W5RFE8_ACIJO</name>
<gene>
    <name evidence="1" type="ORF">DI542_10700</name>
</gene>
<protein>
    <submittedName>
        <fullName evidence="1">Uncharacterized protein</fullName>
    </submittedName>
</protein>
<sequence>MVIVKKCIKLIRYVIKKLNYFIFSSNSKDWFVEGWGILIEFYQKVNNNHCQMRIKTLDCVTNLMVNIDNCKK</sequence>
<dbReference type="AlphaFoldDB" id="A0A2W5RFE8"/>
<comment type="caution">
    <text evidence="1">The sequence shown here is derived from an EMBL/GenBank/DDBJ whole genome shotgun (WGS) entry which is preliminary data.</text>
</comment>
<proteinExistence type="predicted"/>
<dbReference type="Proteomes" id="UP000249282">
    <property type="component" value="Unassembled WGS sequence"/>
</dbReference>